<evidence type="ECO:0000313" key="1">
    <source>
        <dbReference type="EMBL" id="CAI6333370.1"/>
    </source>
</evidence>
<name>A0A9W4UC98_9PLEO</name>
<dbReference type="Proteomes" id="UP001152607">
    <property type="component" value="Unassembled WGS sequence"/>
</dbReference>
<accession>A0A9W4UC98</accession>
<evidence type="ECO:0000313" key="2">
    <source>
        <dbReference type="Proteomes" id="UP001152607"/>
    </source>
</evidence>
<protein>
    <submittedName>
        <fullName evidence="1">Uncharacterized protein</fullName>
    </submittedName>
</protein>
<dbReference type="EMBL" id="CAOQHR010000004">
    <property type="protein sequence ID" value="CAI6333370.1"/>
    <property type="molecule type" value="Genomic_DNA"/>
</dbReference>
<dbReference type="AlphaFoldDB" id="A0A9W4UC98"/>
<gene>
    <name evidence="1" type="ORF">PDIGIT_LOCUS6408</name>
</gene>
<comment type="caution">
    <text evidence="1">The sequence shown here is derived from an EMBL/GenBank/DDBJ whole genome shotgun (WGS) entry which is preliminary data.</text>
</comment>
<organism evidence="1 2">
    <name type="scientific">Periconia digitata</name>
    <dbReference type="NCBI Taxonomy" id="1303443"/>
    <lineage>
        <taxon>Eukaryota</taxon>
        <taxon>Fungi</taxon>
        <taxon>Dikarya</taxon>
        <taxon>Ascomycota</taxon>
        <taxon>Pezizomycotina</taxon>
        <taxon>Dothideomycetes</taxon>
        <taxon>Pleosporomycetidae</taxon>
        <taxon>Pleosporales</taxon>
        <taxon>Massarineae</taxon>
        <taxon>Periconiaceae</taxon>
        <taxon>Periconia</taxon>
    </lineage>
</organism>
<sequence length="54" mass="6390">MSLVNTLVLMNDMFDDDDDEKRNGLSLTRHKQTVHRECVIIKYIDFHSLNAQLR</sequence>
<keyword evidence="2" id="KW-1185">Reference proteome</keyword>
<proteinExistence type="predicted"/>
<reference evidence="1" key="1">
    <citation type="submission" date="2023-01" db="EMBL/GenBank/DDBJ databases">
        <authorList>
            <person name="Van Ghelder C."/>
            <person name="Rancurel C."/>
        </authorList>
    </citation>
    <scope>NUCLEOTIDE SEQUENCE</scope>
    <source>
        <strain evidence="1">CNCM I-4278</strain>
    </source>
</reference>